<reference evidence="12" key="2">
    <citation type="journal article" date="2021" name="Sci. Data">
        <title>Chromosome-scale genome sequencing, assembly and annotation of six genomes from subfamily Leishmaniinae.</title>
        <authorList>
            <person name="Almutairi H."/>
            <person name="Urbaniak M.D."/>
            <person name="Bates M.D."/>
            <person name="Jariyapan N."/>
            <person name="Kwakye-Nuako G."/>
            <person name="Thomaz Soccol V."/>
            <person name="Al-Salem W.S."/>
            <person name="Dillon R.J."/>
            <person name="Bates P.A."/>
            <person name="Gatherer D."/>
        </authorList>
    </citation>
    <scope>NUCLEOTIDE SEQUENCE [LARGE SCALE GENOMIC DNA]</scope>
</reference>
<dbReference type="InterPro" id="IPR022052">
    <property type="entry name" value="Histone-bd_RBBP4-like_N"/>
</dbReference>
<evidence type="ECO:0000256" key="4">
    <source>
        <dbReference type="ARBA" id="ARBA00022853"/>
    </source>
</evidence>
<feature type="region of interest" description="Disordered" evidence="9">
    <location>
        <begin position="161"/>
        <end position="230"/>
    </location>
</feature>
<dbReference type="PROSITE" id="PS00678">
    <property type="entry name" value="WD_REPEATS_1"/>
    <property type="match status" value="1"/>
</dbReference>
<evidence type="ECO:0000256" key="7">
    <source>
        <dbReference type="ARBA" id="ARBA00023274"/>
    </source>
</evidence>
<feature type="region of interest" description="Disordered" evidence="9">
    <location>
        <begin position="1"/>
        <end position="53"/>
    </location>
</feature>
<dbReference type="InterPro" id="IPR015943">
    <property type="entry name" value="WD40/YVTN_repeat-like_dom_sf"/>
</dbReference>
<proteinExistence type="predicted"/>
<keyword evidence="12" id="KW-1185">Reference proteome</keyword>
<dbReference type="PROSITE" id="PS50294">
    <property type="entry name" value="WD_REPEATS_REGION"/>
    <property type="match status" value="2"/>
</dbReference>
<evidence type="ECO:0000256" key="8">
    <source>
        <dbReference type="PROSITE-ProRule" id="PRU00221"/>
    </source>
</evidence>
<dbReference type="Gene3D" id="2.130.10.10">
    <property type="entry name" value="YVTN repeat-like/Quinoprotein amine dehydrogenase"/>
    <property type="match status" value="1"/>
</dbReference>
<dbReference type="Pfam" id="PF12265">
    <property type="entry name" value="CAF1C_H4-bd"/>
    <property type="match status" value="1"/>
</dbReference>
<dbReference type="SMART" id="SM00320">
    <property type="entry name" value="WD40"/>
    <property type="match status" value="5"/>
</dbReference>
<evidence type="ECO:0000256" key="9">
    <source>
        <dbReference type="SAM" id="MobiDB-lite"/>
    </source>
</evidence>
<dbReference type="KEGG" id="lmat:92513763"/>
<dbReference type="RefSeq" id="XP_067176619.1">
    <property type="nucleotide sequence ID" value="XM_067321251.1"/>
</dbReference>
<dbReference type="SUPFAM" id="SSF50978">
    <property type="entry name" value="WD40 repeat-like"/>
    <property type="match status" value="1"/>
</dbReference>
<dbReference type="GeneID" id="92513763"/>
<evidence type="ECO:0000256" key="2">
    <source>
        <dbReference type="ARBA" id="ARBA00022574"/>
    </source>
</evidence>
<keyword evidence="6" id="KW-0539">Nucleus</keyword>
<accession>A0A836GEZ6</accession>
<keyword evidence="2 8" id="KW-0853">WD repeat</keyword>
<reference evidence="12" key="1">
    <citation type="journal article" date="2021" name="Microbiol. Resour. Announc.">
        <title>LGAAP: Leishmaniinae Genome Assembly and Annotation Pipeline.</title>
        <authorList>
            <person name="Almutairi H."/>
            <person name="Urbaniak M.D."/>
            <person name="Bates M.D."/>
            <person name="Jariyapan N."/>
            <person name="Kwakye-Nuako G."/>
            <person name="Thomaz-Soccol V."/>
            <person name="Al-Salem W.S."/>
            <person name="Dillon R.J."/>
            <person name="Bates P.A."/>
            <person name="Gatherer D."/>
        </authorList>
    </citation>
    <scope>NUCLEOTIDE SEQUENCE [LARGE SCALE GENOMIC DNA]</scope>
</reference>
<feature type="compositionally biased region" description="Basic and acidic residues" evidence="9">
    <location>
        <begin position="8"/>
        <end position="19"/>
    </location>
</feature>
<feature type="repeat" description="WD" evidence="8">
    <location>
        <begin position="526"/>
        <end position="561"/>
    </location>
</feature>
<dbReference type="Proteomes" id="UP000673552">
    <property type="component" value="Unassembled WGS sequence"/>
</dbReference>
<dbReference type="GO" id="GO:0005840">
    <property type="term" value="C:ribosome"/>
    <property type="evidence" value="ECO:0007669"/>
    <property type="project" value="UniProtKB-KW"/>
</dbReference>
<keyword evidence="7" id="KW-0687">Ribonucleoprotein</keyword>
<dbReference type="PROSITE" id="PS50082">
    <property type="entry name" value="WD_REPEATS_2"/>
    <property type="match status" value="3"/>
</dbReference>
<dbReference type="AlphaFoldDB" id="A0A836GEZ6"/>
<dbReference type="GO" id="GO:0006325">
    <property type="term" value="P:chromatin organization"/>
    <property type="evidence" value="ECO:0007669"/>
    <property type="project" value="UniProtKB-KW"/>
</dbReference>
<evidence type="ECO:0000256" key="5">
    <source>
        <dbReference type="ARBA" id="ARBA00022980"/>
    </source>
</evidence>
<feature type="repeat" description="WD" evidence="8">
    <location>
        <begin position="570"/>
        <end position="604"/>
    </location>
</feature>
<dbReference type="GO" id="GO:0005634">
    <property type="term" value="C:nucleus"/>
    <property type="evidence" value="ECO:0007669"/>
    <property type="project" value="UniProtKB-SubCell"/>
</dbReference>
<evidence type="ECO:0000259" key="10">
    <source>
        <dbReference type="Pfam" id="PF12265"/>
    </source>
</evidence>
<keyword evidence="5" id="KW-0689">Ribosomal protein</keyword>
<feature type="domain" description="Histone-binding protein RBBP4-like N-terminal" evidence="10">
    <location>
        <begin position="253"/>
        <end position="318"/>
    </location>
</feature>
<feature type="repeat" description="WD" evidence="8">
    <location>
        <begin position="482"/>
        <end position="517"/>
    </location>
</feature>
<sequence>MIRAPDINSEKMQENDSRTDGPVNSAVGASSFPRLPSMQWSGERPPPTAPPAGQIPRVQALARWPRGEDGGTKAKSLFAAANDVGQSGLLEAHWDCAVGGAKWHTEPETLDLGAPLHAAVPLATNTCAAAHVTALHEEGSRHPESTTDDVSGTGAVRQEMSLPQHRGGRRHSHGTERANGVPGGGADSVCDDDSEDDDSKSTSTARSRSAEGANTAPPSASPVDGGAQRCVASTRQAANALPRMLALQRSFEAEARHLYEYCGMHVVEWPTLAVEWIPDRTFIDPERDYTLQYLAIGAQVHPLSEATNTVKLMEVAVPVAAAREAMHGAYGDDDVAKAGPADPEGAENLDPGKRFANIKGHFRCEQTLTVDAPVLKIRAMPAETNIIAVKTASAFIGVYNLVQELTEDEAGRTVPDALLRGHRRGGFGLCWNTLKPGFIASAADDGYVNYYDVSHRLTIDMREAPAVDPVLSVPQTPPLERLVGHRDIVTDCSWHASQGHLLTSSSMDGDVRLWDIRMRIGGATIYSAHASGATAAQFHPICTFQLATTGAEGSVSLWDIRHTAEPVRELNYHGRAITGLQWSPFSETVMLSYGADGRVVLWDLAKTSLPLDYSKSQVAPPEVSFVHIGHVGRVTDASWSSSKAEEWLVASADTTNGLQVYRPRRDVVQEYRAYEE</sequence>
<dbReference type="InterPro" id="IPR036322">
    <property type="entry name" value="WD40_repeat_dom_sf"/>
</dbReference>
<keyword evidence="4" id="KW-0156">Chromatin regulator</keyword>
<dbReference type="InterPro" id="IPR050459">
    <property type="entry name" value="WD_repeat_RBAP46/RBAP48/MSI1"/>
</dbReference>
<feature type="compositionally biased region" description="Acidic residues" evidence="9">
    <location>
        <begin position="189"/>
        <end position="198"/>
    </location>
</feature>
<dbReference type="InterPro" id="IPR001680">
    <property type="entry name" value="WD40_rpt"/>
</dbReference>
<dbReference type="OrthoDB" id="261974at2759"/>
<gene>
    <name evidence="11" type="ORF">LSCM1_03718</name>
</gene>
<comment type="subcellular location">
    <subcellularLocation>
        <location evidence="1">Nucleus</location>
    </subcellularLocation>
</comment>
<dbReference type="PRINTS" id="PR00320">
    <property type="entry name" value="GPROTEINBRPT"/>
</dbReference>
<dbReference type="InterPro" id="IPR019775">
    <property type="entry name" value="WD40_repeat_CS"/>
</dbReference>
<comment type="caution">
    <text evidence="11">The sequence shown here is derived from an EMBL/GenBank/DDBJ whole genome shotgun (WGS) entry which is preliminary data.</text>
</comment>
<evidence type="ECO:0000256" key="3">
    <source>
        <dbReference type="ARBA" id="ARBA00022737"/>
    </source>
</evidence>
<dbReference type="Pfam" id="PF00400">
    <property type="entry name" value="WD40"/>
    <property type="match status" value="2"/>
</dbReference>
<keyword evidence="3" id="KW-0677">Repeat</keyword>
<organism evidence="11 12">
    <name type="scientific">Leishmania martiniquensis</name>
    <dbReference type="NCBI Taxonomy" id="1580590"/>
    <lineage>
        <taxon>Eukaryota</taxon>
        <taxon>Discoba</taxon>
        <taxon>Euglenozoa</taxon>
        <taxon>Kinetoplastea</taxon>
        <taxon>Metakinetoplastina</taxon>
        <taxon>Trypanosomatida</taxon>
        <taxon>Trypanosomatidae</taxon>
        <taxon>Leishmaniinae</taxon>
        <taxon>Leishmania</taxon>
    </lineage>
</organism>
<dbReference type="GO" id="GO:1990904">
    <property type="term" value="C:ribonucleoprotein complex"/>
    <property type="evidence" value="ECO:0007669"/>
    <property type="project" value="UniProtKB-KW"/>
</dbReference>
<dbReference type="InterPro" id="IPR020472">
    <property type="entry name" value="WD40_PAC1"/>
</dbReference>
<evidence type="ECO:0000256" key="6">
    <source>
        <dbReference type="ARBA" id="ARBA00023242"/>
    </source>
</evidence>
<name>A0A836GEZ6_9TRYP</name>
<dbReference type="PANTHER" id="PTHR22850">
    <property type="entry name" value="WD40 REPEAT FAMILY"/>
    <property type="match status" value="1"/>
</dbReference>
<dbReference type="EMBL" id="JAFEUZ010000030">
    <property type="protein sequence ID" value="KAG5472319.1"/>
    <property type="molecule type" value="Genomic_DNA"/>
</dbReference>
<protein>
    <recommendedName>
        <fullName evidence="10">Histone-binding protein RBBP4-like N-terminal domain-containing protein</fullName>
    </recommendedName>
</protein>
<evidence type="ECO:0000313" key="11">
    <source>
        <dbReference type="EMBL" id="KAG5472319.1"/>
    </source>
</evidence>
<evidence type="ECO:0000313" key="12">
    <source>
        <dbReference type="Proteomes" id="UP000673552"/>
    </source>
</evidence>
<evidence type="ECO:0000256" key="1">
    <source>
        <dbReference type="ARBA" id="ARBA00004123"/>
    </source>
</evidence>